<feature type="transmembrane region" description="Helical" evidence="1">
    <location>
        <begin position="95"/>
        <end position="115"/>
    </location>
</feature>
<dbReference type="InterPro" id="IPR036927">
    <property type="entry name" value="Cyt_c_oxase-like_su1_sf"/>
</dbReference>
<proteinExistence type="predicted"/>
<keyword evidence="1" id="KW-1133">Transmembrane helix</keyword>
<evidence type="ECO:0000313" key="3">
    <source>
        <dbReference type="Proteomes" id="UP001589776"/>
    </source>
</evidence>
<accession>A0ABV6DQT7</accession>
<protein>
    <submittedName>
        <fullName evidence="2">Cytochrome-c oxidase</fullName>
    </submittedName>
</protein>
<keyword evidence="1" id="KW-0812">Transmembrane</keyword>
<comment type="caution">
    <text evidence="2">The sequence shown here is derived from an EMBL/GenBank/DDBJ whole genome shotgun (WGS) entry which is preliminary data.</text>
</comment>
<dbReference type="RefSeq" id="WP_377472451.1">
    <property type="nucleotide sequence ID" value="NZ_JBHLWN010000078.1"/>
</dbReference>
<evidence type="ECO:0000313" key="2">
    <source>
        <dbReference type="EMBL" id="MFC0214999.1"/>
    </source>
</evidence>
<dbReference type="EMBL" id="JBHLWN010000078">
    <property type="protein sequence ID" value="MFC0214999.1"/>
    <property type="molecule type" value="Genomic_DNA"/>
</dbReference>
<feature type="transmembrane region" description="Helical" evidence="1">
    <location>
        <begin position="68"/>
        <end position="89"/>
    </location>
</feature>
<name>A0ABV6DQT7_9BACL</name>
<dbReference type="Proteomes" id="UP001589776">
    <property type="component" value="Unassembled WGS sequence"/>
</dbReference>
<sequence>MGIRMLKIASFYFLVGVVMGMGMSMTENFGLSPVHVHLNLVGWVSMAIAGLVYHHFPAATRLLGKLHFWTHNLGVPLMMGGLTSLILGFPGLGPLIPVGGILVVLGTLVFFINVVRNVRE</sequence>
<organism evidence="2 3">
    <name type="scientific">Paenibacillus chartarius</name>
    <dbReference type="NCBI Taxonomy" id="747481"/>
    <lineage>
        <taxon>Bacteria</taxon>
        <taxon>Bacillati</taxon>
        <taxon>Bacillota</taxon>
        <taxon>Bacilli</taxon>
        <taxon>Bacillales</taxon>
        <taxon>Paenibacillaceae</taxon>
        <taxon>Paenibacillus</taxon>
    </lineage>
</organism>
<reference evidence="2 3" key="1">
    <citation type="submission" date="2024-09" db="EMBL/GenBank/DDBJ databases">
        <authorList>
            <person name="Sun Q."/>
            <person name="Mori K."/>
        </authorList>
    </citation>
    <scope>NUCLEOTIDE SEQUENCE [LARGE SCALE GENOMIC DNA]</scope>
    <source>
        <strain evidence="2 3">CCM 7759</strain>
    </source>
</reference>
<gene>
    <name evidence="2" type="ORF">ACFFK0_21625</name>
</gene>
<keyword evidence="3" id="KW-1185">Reference proteome</keyword>
<dbReference type="Gene3D" id="1.20.210.10">
    <property type="entry name" value="Cytochrome c oxidase-like, subunit I domain"/>
    <property type="match status" value="1"/>
</dbReference>
<dbReference type="SUPFAM" id="SSF81442">
    <property type="entry name" value="Cytochrome c oxidase subunit I-like"/>
    <property type="match status" value="1"/>
</dbReference>
<feature type="transmembrane region" description="Helical" evidence="1">
    <location>
        <begin position="36"/>
        <end position="56"/>
    </location>
</feature>
<keyword evidence="1" id="KW-0472">Membrane</keyword>
<evidence type="ECO:0000256" key="1">
    <source>
        <dbReference type="SAM" id="Phobius"/>
    </source>
</evidence>